<accession>X1QMT8</accession>
<keyword evidence="4" id="KW-0472">Membrane</keyword>
<feature type="non-terminal residue" evidence="7">
    <location>
        <position position="145"/>
    </location>
</feature>
<gene>
    <name evidence="7" type="ORF">S06H3_62907</name>
</gene>
<protein>
    <recommendedName>
        <fullName evidence="6">SRP54-type proteins GTP-binding domain-containing protein</fullName>
    </recommendedName>
</protein>
<dbReference type="GO" id="GO:0005886">
    <property type="term" value="C:plasma membrane"/>
    <property type="evidence" value="ECO:0007669"/>
    <property type="project" value="TreeGrafter"/>
</dbReference>
<evidence type="ECO:0000259" key="6">
    <source>
        <dbReference type="SMART" id="SM00962"/>
    </source>
</evidence>
<dbReference type="GO" id="GO:0005047">
    <property type="term" value="F:signal recognition particle binding"/>
    <property type="evidence" value="ECO:0007669"/>
    <property type="project" value="TreeGrafter"/>
</dbReference>
<evidence type="ECO:0000256" key="2">
    <source>
        <dbReference type="ARBA" id="ARBA00022741"/>
    </source>
</evidence>
<evidence type="ECO:0000256" key="1">
    <source>
        <dbReference type="ARBA" id="ARBA00008531"/>
    </source>
</evidence>
<evidence type="ECO:0000256" key="5">
    <source>
        <dbReference type="ARBA" id="ARBA00029433"/>
    </source>
</evidence>
<dbReference type="EMBL" id="BARV01041607">
    <property type="protein sequence ID" value="GAI52315.1"/>
    <property type="molecule type" value="Genomic_DNA"/>
</dbReference>
<name>X1QMT8_9ZZZZ</name>
<evidence type="ECO:0000256" key="4">
    <source>
        <dbReference type="ARBA" id="ARBA00023136"/>
    </source>
</evidence>
<dbReference type="Gene3D" id="3.40.50.300">
    <property type="entry name" value="P-loop containing nucleotide triphosphate hydrolases"/>
    <property type="match status" value="1"/>
</dbReference>
<dbReference type="InterPro" id="IPR027417">
    <property type="entry name" value="P-loop_NTPase"/>
</dbReference>
<dbReference type="PANTHER" id="PTHR43134:SF1">
    <property type="entry name" value="SIGNAL RECOGNITION PARTICLE RECEPTOR SUBUNIT ALPHA"/>
    <property type="match status" value="1"/>
</dbReference>
<evidence type="ECO:0000313" key="7">
    <source>
        <dbReference type="EMBL" id="GAI52315.1"/>
    </source>
</evidence>
<feature type="domain" description="SRP54-type proteins GTP-binding" evidence="6">
    <location>
        <begin position="1"/>
        <end position="145"/>
    </location>
</feature>
<dbReference type="Pfam" id="PF00448">
    <property type="entry name" value="SRP54"/>
    <property type="match status" value="1"/>
</dbReference>
<keyword evidence="3" id="KW-0342">GTP-binding</keyword>
<proteinExistence type="inferred from homology"/>
<dbReference type="GO" id="GO:0006614">
    <property type="term" value="P:SRP-dependent cotranslational protein targeting to membrane"/>
    <property type="evidence" value="ECO:0007669"/>
    <property type="project" value="InterPro"/>
</dbReference>
<feature type="non-terminal residue" evidence="7">
    <location>
        <position position="1"/>
    </location>
</feature>
<keyword evidence="2" id="KW-0547">Nucleotide-binding</keyword>
<dbReference type="PANTHER" id="PTHR43134">
    <property type="entry name" value="SIGNAL RECOGNITION PARTICLE RECEPTOR SUBUNIT ALPHA"/>
    <property type="match status" value="1"/>
</dbReference>
<dbReference type="AlphaFoldDB" id="X1QMT8"/>
<dbReference type="GO" id="GO:0012505">
    <property type="term" value="C:endomembrane system"/>
    <property type="evidence" value="ECO:0007669"/>
    <property type="project" value="UniProtKB-SubCell"/>
</dbReference>
<comment type="subcellular location">
    <subcellularLocation>
        <location evidence="5">Endomembrane system</location>
        <topology evidence="5">Peripheral membrane protein</topology>
        <orientation evidence="5">Cytoplasmic side</orientation>
    </subcellularLocation>
</comment>
<sequence length="145" mass="15323">YISRNEGKQVILVAADTFRAAAIDQLKSLGERIGVDVIAHQPGADAGAVVFDALQAARSRNAQEVIIDTAGRLHTKFNLMEELKKVRRVAAKADATAPHEVLLVLDATTGQNGLTQARYFTEAVGVTGIFLAKLDGTAKGGIVLA</sequence>
<dbReference type="SUPFAM" id="SSF52540">
    <property type="entry name" value="P-loop containing nucleoside triphosphate hydrolases"/>
    <property type="match status" value="1"/>
</dbReference>
<comment type="caution">
    <text evidence="7">The sequence shown here is derived from an EMBL/GenBank/DDBJ whole genome shotgun (WGS) entry which is preliminary data.</text>
</comment>
<dbReference type="SMART" id="SM00962">
    <property type="entry name" value="SRP54"/>
    <property type="match status" value="1"/>
</dbReference>
<evidence type="ECO:0000256" key="3">
    <source>
        <dbReference type="ARBA" id="ARBA00023134"/>
    </source>
</evidence>
<comment type="similarity">
    <text evidence="1">Belongs to the GTP-binding SRP family.</text>
</comment>
<organism evidence="7">
    <name type="scientific">marine sediment metagenome</name>
    <dbReference type="NCBI Taxonomy" id="412755"/>
    <lineage>
        <taxon>unclassified sequences</taxon>
        <taxon>metagenomes</taxon>
        <taxon>ecological metagenomes</taxon>
    </lineage>
</organism>
<reference evidence="7" key="1">
    <citation type="journal article" date="2014" name="Front. Microbiol.">
        <title>High frequency of phylogenetically diverse reductive dehalogenase-homologous genes in deep subseafloor sedimentary metagenomes.</title>
        <authorList>
            <person name="Kawai M."/>
            <person name="Futagami T."/>
            <person name="Toyoda A."/>
            <person name="Takaki Y."/>
            <person name="Nishi S."/>
            <person name="Hori S."/>
            <person name="Arai W."/>
            <person name="Tsubouchi T."/>
            <person name="Morono Y."/>
            <person name="Uchiyama I."/>
            <person name="Ito T."/>
            <person name="Fujiyama A."/>
            <person name="Inagaki F."/>
            <person name="Takami H."/>
        </authorList>
    </citation>
    <scope>NUCLEOTIDE SEQUENCE</scope>
    <source>
        <strain evidence="7">Expedition CK06-06</strain>
    </source>
</reference>
<dbReference type="GO" id="GO:0003924">
    <property type="term" value="F:GTPase activity"/>
    <property type="evidence" value="ECO:0007669"/>
    <property type="project" value="TreeGrafter"/>
</dbReference>
<dbReference type="InterPro" id="IPR000897">
    <property type="entry name" value="SRP54_GTPase_dom"/>
</dbReference>
<dbReference type="GO" id="GO:0005525">
    <property type="term" value="F:GTP binding"/>
    <property type="evidence" value="ECO:0007669"/>
    <property type="project" value="UniProtKB-KW"/>
</dbReference>